<organism evidence="7 8">
    <name type="scientific">Pseudomicrostroma glucosiphilum</name>
    <dbReference type="NCBI Taxonomy" id="1684307"/>
    <lineage>
        <taxon>Eukaryota</taxon>
        <taxon>Fungi</taxon>
        <taxon>Dikarya</taxon>
        <taxon>Basidiomycota</taxon>
        <taxon>Ustilaginomycotina</taxon>
        <taxon>Exobasidiomycetes</taxon>
        <taxon>Microstromatales</taxon>
        <taxon>Microstromatales incertae sedis</taxon>
        <taxon>Pseudomicrostroma</taxon>
    </lineage>
</organism>
<dbReference type="GO" id="GO:0036396">
    <property type="term" value="C:RNA N6-methyladenosine methyltransferase complex"/>
    <property type="evidence" value="ECO:0007669"/>
    <property type="project" value="TreeGrafter"/>
</dbReference>
<reference evidence="7 8" key="1">
    <citation type="journal article" date="2018" name="Mol. Biol. Evol.">
        <title>Broad Genomic Sampling Reveals a Smut Pathogenic Ancestry of the Fungal Clade Ustilaginomycotina.</title>
        <authorList>
            <person name="Kijpornyongpan T."/>
            <person name="Mondo S.J."/>
            <person name="Barry K."/>
            <person name="Sandor L."/>
            <person name="Lee J."/>
            <person name="Lipzen A."/>
            <person name="Pangilinan J."/>
            <person name="LaButti K."/>
            <person name="Hainaut M."/>
            <person name="Henrissat B."/>
            <person name="Grigoriev I.V."/>
            <person name="Spatafora J.W."/>
            <person name="Aime M.C."/>
        </authorList>
    </citation>
    <scope>NUCLEOTIDE SEQUENCE [LARGE SCALE GENOMIC DNA]</scope>
    <source>
        <strain evidence="7 8">MCA 4718</strain>
    </source>
</reference>
<dbReference type="OrthoDB" id="10262526at2759"/>
<evidence type="ECO:0000256" key="2">
    <source>
        <dbReference type="ARBA" id="ARBA00022603"/>
    </source>
</evidence>
<gene>
    <name evidence="7" type="ORF">BCV69DRAFT_280895</name>
</gene>
<evidence type="ECO:0000256" key="4">
    <source>
        <dbReference type="ARBA" id="ARBA00022691"/>
    </source>
</evidence>
<dbReference type="InterPro" id="IPR007757">
    <property type="entry name" value="MT-A70-like"/>
</dbReference>
<evidence type="ECO:0000256" key="3">
    <source>
        <dbReference type="ARBA" id="ARBA00022679"/>
    </source>
</evidence>
<proteinExistence type="inferred from homology"/>
<protein>
    <recommendedName>
        <fullName evidence="1">mRNA m(6)A methyltransferase</fullName>
        <ecNumber evidence="1">2.1.1.348</ecNumber>
    </recommendedName>
</protein>
<dbReference type="GO" id="GO:0032259">
    <property type="term" value="P:methylation"/>
    <property type="evidence" value="ECO:0007669"/>
    <property type="project" value="UniProtKB-KW"/>
</dbReference>
<dbReference type="PANTHER" id="PTHR12829:SF7">
    <property type="entry name" value="N6-ADENOSINE-METHYLTRANSFERASE CATALYTIC SUBUNIT"/>
    <property type="match status" value="1"/>
</dbReference>
<dbReference type="GO" id="GO:0005634">
    <property type="term" value="C:nucleus"/>
    <property type="evidence" value="ECO:0007669"/>
    <property type="project" value="TreeGrafter"/>
</dbReference>
<evidence type="ECO:0000256" key="1">
    <source>
        <dbReference type="ARBA" id="ARBA00012160"/>
    </source>
</evidence>
<sequence length="395" mass="44475">MVTHDEASQATEAIYAQFLTRPTAKRKLLAKAYRPPHNTYQEFCEHLTEDDCARARSAEAGSSNTASPVKCCRRIHFEVVRYPQTEDDFGHCSYLSTCHRTATCKYLHFRPVAPIEAPDYQWKCSWPDWRAPAQGDDLAISEMAVKHPPRALLSRDLPSWVIGGNKARPSAEGGSTFPPQWINADLSTFDLTVLGKFDVIVQDTAFDIHMSLPYGTMTDSAIRSMPLQHLQDTGLIFFWVTGRAMELGRELLSHWGYTRVDELVWVKVGQTQRLIRTGRTGHWMNHTKEHCLIGAKNASGVGGPIPEWAHRGLDSDVLVSEVRDTSRKPDELYAMIERLAPGGRKLELFGRKHNARSGWLTIGNQLKSHQIYDPDLQRRIDGAITGVQGPCVRET</sequence>
<accession>A0A316UDG1</accession>
<dbReference type="SUPFAM" id="SSF53335">
    <property type="entry name" value="S-adenosyl-L-methionine-dependent methyltransferases"/>
    <property type="match status" value="1"/>
</dbReference>
<dbReference type="GO" id="GO:0001734">
    <property type="term" value="F:mRNA m(6)A methyltransferase activity"/>
    <property type="evidence" value="ECO:0007669"/>
    <property type="project" value="UniProtKB-EC"/>
</dbReference>
<evidence type="ECO:0000256" key="5">
    <source>
        <dbReference type="ARBA" id="ARBA00048957"/>
    </source>
</evidence>
<dbReference type="Proteomes" id="UP000245942">
    <property type="component" value="Unassembled WGS sequence"/>
</dbReference>
<dbReference type="RefSeq" id="XP_025350447.1">
    <property type="nucleotide sequence ID" value="XM_025491780.1"/>
</dbReference>
<keyword evidence="2" id="KW-0489">Methyltransferase</keyword>
<name>A0A316UDG1_9BASI</name>
<dbReference type="STRING" id="1684307.A0A316UDG1"/>
<comment type="similarity">
    <text evidence="6">Belongs to the MT-A70-like family.</text>
</comment>
<keyword evidence="3" id="KW-0808">Transferase</keyword>
<dbReference type="InterPro" id="IPR029063">
    <property type="entry name" value="SAM-dependent_MTases_sf"/>
</dbReference>
<keyword evidence="8" id="KW-1185">Reference proteome</keyword>
<dbReference type="EMBL" id="KZ819322">
    <property type="protein sequence ID" value="PWN23287.1"/>
    <property type="molecule type" value="Genomic_DNA"/>
</dbReference>
<evidence type="ECO:0000313" key="7">
    <source>
        <dbReference type="EMBL" id="PWN23287.1"/>
    </source>
</evidence>
<keyword evidence="4" id="KW-0949">S-adenosyl-L-methionine</keyword>
<dbReference type="PROSITE" id="PS51143">
    <property type="entry name" value="MT_A70"/>
    <property type="match status" value="1"/>
</dbReference>
<dbReference type="GeneID" id="37013514"/>
<dbReference type="PANTHER" id="PTHR12829">
    <property type="entry name" value="N6-ADENOSINE-METHYLTRANSFERASE"/>
    <property type="match status" value="1"/>
</dbReference>
<dbReference type="Pfam" id="PF05063">
    <property type="entry name" value="MT-A70"/>
    <property type="match status" value="1"/>
</dbReference>
<evidence type="ECO:0000313" key="8">
    <source>
        <dbReference type="Proteomes" id="UP000245942"/>
    </source>
</evidence>
<dbReference type="EC" id="2.1.1.348" evidence="1"/>
<evidence type="ECO:0000256" key="6">
    <source>
        <dbReference type="PROSITE-ProRule" id="PRU00489"/>
    </source>
</evidence>
<dbReference type="AlphaFoldDB" id="A0A316UDG1"/>
<comment type="catalytic activity">
    <reaction evidence="5">
        <text>an adenosine in mRNA + S-adenosyl-L-methionine = an N(6)-methyladenosine in mRNA + S-adenosyl-L-homocysteine + H(+)</text>
        <dbReference type="Rhea" id="RHEA:55584"/>
        <dbReference type="Rhea" id="RHEA-COMP:12414"/>
        <dbReference type="Rhea" id="RHEA-COMP:12417"/>
        <dbReference type="ChEBI" id="CHEBI:15378"/>
        <dbReference type="ChEBI" id="CHEBI:57856"/>
        <dbReference type="ChEBI" id="CHEBI:59789"/>
        <dbReference type="ChEBI" id="CHEBI:74411"/>
        <dbReference type="ChEBI" id="CHEBI:74449"/>
        <dbReference type="EC" id="2.1.1.348"/>
    </reaction>
</comment>